<dbReference type="GO" id="GO:0006352">
    <property type="term" value="P:DNA-templated transcription initiation"/>
    <property type="evidence" value="ECO:0007669"/>
    <property type="project" value="InterPro"/>
</dbReference>
<dbReference type="SUPFAM" id="SSF88659">
    <property type="entry name" value="Sigma3 and sigma4 domains of RNA polymerase sigma factors"/>
    <property type="match status" value="1"/>
</dbReference>
<keyword evidence="2" id="KW-0805">Transcription regulation</keyword>
<dbReference type="STRING" id="1821621.A8C75_06315"/>
<dbReference type="OrthoDB" id="9797134at2"/>
<keyword evidence="10" id="KW-1185">Reference proteome</keyword>
<dbReference type="InterPro" id="IPR013325">
    <property type="entry name" value="RNA_pol_sigma_r2"/>
</dbReference>
<keyword evidence="6" id="KW-0175">Coiled coil</keyword>
<dbReference type="InterPro" id="IPR036388">
    <property type="entry name" value="WH-like_DNA-bd_sf"/>
</dbReference>
<name>A0A1A9EVE4_9GAMM</name>
<dbReference type="PANTHER" id="PTHR43133">
    <property type="entry name" value="RNA POLYMERASE ECF-TYPE SIGMA FACTO"/>
    <property type="match status" value="1"/>
</dbReference>
<dbReference type="GO" id="GO:0003677">
    <property type="term" value="F:DNA binding"/>
    <property type="evidence" value="ECO:0007669"/>
    <property type="project" value="UniProtKB-KW"/>
</dbReference>
<dbReference type="NCBIfam" id="TIGR02937">
    <property type="entry name" value="sigma70-ECF"/>
    <property type="match status" value="1"/>
</dbReference>
<sequence>MNKNDLVEHLPDLRRYARSLLYAPSDAEDLVQETLLSALSNMPLWLRRSKRRPWLFSIMHNNFINLVQQGKTREKHFPSLVSLYGDPVEQPPAEPCAGLHRALQYLSVDDRSLLLLVAQAGFSYAQVAQILDLPLGTLMSRLHRARQKLRKLLEQADDHRYREQQ</sequence>
<reference evidence="10" key="1">
    <citation type="submission" date="2016-05" db="EMBL/GenBank/DDBJ databases">
        <authorList>
            <person name="Baek K."/>
            <person name="Yang S.-J."/>
        </authorList>
    </citation>
    <scope>NUCLEOTIDE SEQUENCE [LARGE SCALE GENOMIC DNA]</scope>
    <source>
        <strain evidence="10">ST58-10</strain>
    </source>
</reference>
<dbReference type="InterPro" id="IPR014284">
    <property type="entry name" value="RNA_pol_sigma-70_dom"/>
</dbReference>
<accession>A0A1A9EVE4</accession>
<dbReference type="CDD" id="cd06171">
    <property type="entry name" value="Sigma70_r4"/>
    <property type="match status" value="1"/>
</dbReference>
<dbReference type="InterPro" id="IPR013249">
    <property type="entry name" value="RNA_pol_sigma70_r4_t2"/>
</dbReference>
<dbReference type="EMBL" id="CP015839">
    <property type="protein sequence ID" value="ANG62144.1"/>
    <property type="molecule type" value="Genomic_DNA"/>
</dbReference>
<keyword evidence="4" id="KW-0238">DNA-binding</keyword>
<dbReference type="KEGG" id="mars:A8C75_06315"/>
<dbReference type="InterPro" id="IPR039425">
    <property type="entry name" value="RNA_pol_sigma-70-like"/>
</dbReference>
<dbReference type="PROSITE" id="PS01063">
    <property type="entry name" value="SIGMA70_ECF"/>
    <property type="match status" value="1"/>
</dbReference>
<dbReference type="InterPro" id="IPR053866">
    <property type="entry name" value="PhyR_sigma2"/>
</dbReference>
<dbReference type="Pfam" id="PF08281">
    <property type="entry name" value="Sigma70_r4_2"/>
    <property type="match status" value="1"/>
</dbReference>
<evidence type="ECO:0000256" key="2">
    <source>
        <dbReference type="ARBA" id="ARBA00023015"/>
    </source>
</evidence>
<evidence type="ECO:0000256" key="1">
    <source>
        <dbReference type="ARBA" id="ARBA00010641"/>
    </source>
</evidence>
<keyword evidence="5" id="KW-0804">Transcription</keyword>
<dbReference type="InterPro" id="IPR000838">
    <property type="entry name" value="RNA_pol_sigma70_ECF_CS"/>
</dbReference>
<protein>
    <submittedName>
        <fullName evidence="9">Uncharacterized protein</fullName>
    </submittedName>
</protein>
<dbReference type="GO" id="GO:0016987">
    <property type="term" value="F:sigma factor activity"/>
    <property type="evidence" value="ECO:0007669"/>
    <property type="project" value="UniProtKB-KW"/>
</dbReference>
<dbReference type="RefSeq" id="WP_067379600.1">
    <property type="nucleotide sequence ID" value="NZ_CP015839.1"/>
</dbReference>
<evidence type="ECO:0000256" key="4">
    <source>
        <dbReference type="ARBA" id="ARBA00023125"/>
    </source>
</evidence>
<keyword evidence="3" id="KW-0731">Sigma factor</keyword>
<dbReference type="Pfam" id="PF22029">
    <property type="entry name" value="PhyR_sigma2"/>
    <property type="match status" value="1"/>
</dbReference>
<evidence type="ECO:0000256" key="3">
    <source>
        <dbReference type="ARBA" id="ARBA00023082"/>
    </source>
</evidence>
<dbReference type="SUPFAM" id="SSF88946">
    <property type="entry name" value="Sigma2 domain of RNA polymerase sigma factors"/>
    <property type="match status" value="1"/>
</dbReference>
<dbReference type="Gene3D" id="1.10.10.10">
    <property type="entry name" value="Winged helix-like DNA-binding domain superfamily/Winged helix DNA-binding domain"/>
    <property type="match status" value="1"/>
</dbReference>
<dbReference type="Proteomes" id="UP000078070">
    <property type="component" value="Chromosome"/>
</dbReference>
<feature type="coiled-coil region" evidence="6">
    <location>
        <begin position="135"/>
        <end position="162"/>
    </location>
</feature>
<evidence type="ECO:0000313" key="10">
    <source>
        <dbReference type="Proteomes" id="UP000078070"/>
    </source>
</evidence>
<organism evidence="9 10">
    <name type="scientific">Marinobacterium aestuarii</name>
    <dbReference type="NCBI Taxonomy" id="1821621"/>
    <lineage>
        <taxon>Bacteria</taxon>
        <taxon>Pseudomonadati</taxon>
        <taxon>Pseudomonadota</taxon>
        <taxon>Gammaproteobacteria</taxon>
        <taxon>Oceanospirillales</taxon>
        <taxon>Oceanospirillaceae</taxon>
        <taxon>Marinobacterium</taxon>
    </lineage>
</organism>
<evidence type="ECO:0000256" key="6">
    <source>
        <dbReference type="SAM" id="Coils"/>
    </source>
</evidence>
<evidence type="ECO:0000313" key="9">
    <source>
        <dbReference type="EMBL" id="ANG62144.1"/>
    </source>
</evidence>
<reference evidence="9 10" key="2">
    <citation type="journal article" date="2018" name="Int. J. Syst. Evol. Microbiol.">
        <title>Marinobacterium aestuarii sp. nov., a benzene-degrading marine bacterium isolated from estuary sediment.</title>
        <authorList>
            <person name="Bae S.S."/>
            <person name="Jung J."/>
            <person name="Chung D."/>
            <person name="Baek K."/>
        </authorList>
    </citation>
    <scope>NUCLEOTIDE SEQUENCE [LARGE SCALE GENOMIC DNA]</scope>
    <source>
        <strain evidence="9 10">ST58-10</strain>
    </source>
</reference>
<comment type="similarity">
    <text evidence="1">Belongs to the sigma-70 factor family. ECF subfamily.</text>
</comment>
<dbReference type="InterPro" id="IPR013324">
    <property type="entry name" value="RNA_pol_sigma_r3/r4-like"/>
</dbReference>
<gene>
    <name evidence="9" type="ORF">A8C75_06315</name>
</gene>
<feature type="domain" description="PhyR sigma2" evidence="8">
    <location>
        <begin position="7"/>
        <end position="60"/>
    </location>
</feature>
<evidence type="ECO:0000259" key="8">
    <source>
        <dbReference type="Pfam" id="PF22029"/>
    </source>
</evidence>
<evidence type="ECO:0000256" key="5">
    <source>
        <dbReference type="ARBA" id="ARBA00023163"/>
    </source>
</evidence>
<feature type="domain" description="RNA polymerase sigma factor 70 region 4 type 2" evidence="7">
    <location>
        <begin position="99"/>
        <end position="149"/>
    </location>
</feature>
<evidence type="ECO:0000259" key="7">
    <source>
        <dbReference type="Pfam" id="PF08281"/>
    </source>
</evidence>
<proteinExistence type="inferred from homology"/>
<dbReference type="Gene3D" id="1.10.1740.10">
    <property type="match status" value="1"/>
</dbReference>
<dbReference type="AlphaFoldDB" id="A0A1A9EVE4"/>
<dbReference type="PANTHER" id="PTHR43133:SF25">
    <property type="entry name" value="RNA POLYMERASE SIGMA FACTOR RFAY-RELATED"/>
    <property type="match status" value="1"/>
</dbReference>